<dbReference type="GO" id="GO:0017056">
    <property type="term" value="F:structural constituent of nuclear pore"/>
    <property type="evidence" value="ECO:0007669"/>
    <property type="project" value="InterPro"/>
</dbReference>
<feature type="region of interest" description="Disordered" evidence="1">
    <location>
        <begin position="1692"/>
        <end position="1713"/>
    </location>
</feature>
<proteinExistence type="predicted"/>
<dbReference type="GeneID" id="107263250"/>
<reference evidence="4" key="1">
    <citation type="submission" date="2025-08" db="UniProtKB">
        <authorList>
            <consortium name="RefSeq"/>
        </authorList>
    </citation>
    <scope>IDENTIFICATION</scope>
</reference>
<dbReference type="GO" id="GO:0006606">
    <property type="term" value="P:protein import into nucleus"/>
    <property type="evidence" value="ECO:0007669"/>
    <property type="project" value="TreeGrafter"/>
</dbReference>
<feature type="compositionally biased region" description="Polar residues" evidence="1">
    <location>
        <begin position="1692"/>
        <end position="1712"/>
    </location>
</feature>
<evidence type="ECO:0000313" key="3">
    <source>
        <dbReference type="Proteomes" id="UP000694920"/>
    </source>
</evidence>
<evidence type="ECO:0000313" key="4">
    <source>
        <dbReference type="RefSeq" id="XP_015585723.1"/>
    </source>
</evidence>
<dbReference type="InterPro" id="IPR044840">
    <property type="entry name" value="Nup188"/>
</dbReference>
<dbReference type="PANTHER" id="PTHR31431:SF1">
    <property type="entry name" value="NUCLEOPORIN NUP188"/>
    <property type="match status" value="1"/>
</dbReference>
<organism evidence="3 4">
    <name type="scientific">Cephus cinctus</name>
    <name type="common">Wheat stem sawfly</name>
    <dbReference type="NCBI Taxonomy" id="211228"/>
    <lineage>
        <taxon>Eukaryota</taxon>
        <taxon>Metazoa</taxon>
        <taxon>Ecdysozoa</taxon>
        <taxon>Arthropoda</taxon>
        <taxon>Hexapoda</taxon>
        <taxon>Insecta</taxon>
        <taxon>Pterygota</taxon>
        <taxon>Neoptera</taxon>
        <taxon>Endopterygota</taxon>
        <taxon>Hymenoptera</taxon>
        <taxon>Cephoidea</taxon>
        <taxon>Cephidae</taxon>
        <taxon>Cephus</taxon>
    </lineage>
</organism>
<dbReference type="PANTHER" id="PTHR31431">
    <property type="entry name" value="NUCLEOPORIN NUP188 HOMOLOG"/>
    <property type="match status" value="1"/>
</dbReference>
<dbReference type="RefSeq" id="XP_015585723.1">
    <property type="nucleotide sequence ID" value="XM_015730237.2"/>
</dbReference>
<feature type="compositionally biased region" description="Basic and acidic residues" evidence="1">
    <location>
        <begin position="1607"/>
        <end position="1620"/>
    </location>
</feature>
<sequence>MKVEPMGHLPYCKGLWSVISGTTCRCDKDLVEDEIKNATELLQSGLSFFKKYSESSLQNVYKTDPPPRMYDLLGKLAPLLNLDAQITWDLVCNFMLYEYRNCAETFASQLVDNAAVKTLIEDIWNFYYSERITLIKCLKLMVEYRDNERHPYQKQFIKFFDEVLLGNLLKSVQSQIEALKFINPPVKSQLFTDEHLHRLYNNSLIEMRELLHIFTIILDDIHVPDNEFNKLYGSISGEPRRLITTKSYEDKEAVAKKLEEIQYSQVALLLVGLDVTKHNNMDEWVKGVRSSMRDFFEHKCVRDSSQHDGPLLLAWMLANYTIDPDSPDTLNNFRVFGIRAIQLGVFHYLKKLMDSEMIKEDTHYAMVVRNCVYNLLTSLCIFFDEDRIGTLNGVFDAVASVLRYPETAERFWKEQEQDGLWSLYKCAVELFPCKFEPLTVLATGLAGASNSSAKKILAELDDLPSVTLQCPRYRDHNKPIKPYERECTIHRNNFTIPARCDHETIESTSEWDIIIWRTKANYWDVFHHKIEQLFSQAGTGIVNVSDAKMHLPEHVWQGFKLLETLLKTDTEISQSMVIPTELSFEVINRFSYPMLPINIYKIVAECICISSKLILKYPEDILSRMHTEVYPRFNNWNQGTTEFAQAVSFDGGLIASWLSGIETIEHSYPVLTAYLDVLSNYLIIKHNREAMYTVEIPGMVFLLQGVLPKMDSWYFTSDSERINLWLKSMFCLHYALDSNFSKDDIRNKLQLIVAYSLLYLEPRHALLTLVRTGERALQNKMLTETDWISGKGFKIIKSVQLALSIVNRLLMFRKSLGLGLEERSPLEIALYTSPCLPNGLLIVPTIVNYLYVWFSPSLQAMAVRLLKKFAEGFSMSLLVCMGMDGTAIRETFASRLMSPTCSAEVKVAILELVAVCLERQPGLTEALFNIMHQAERKRIFPRPADEFLTQGCSQFLDLYLKRIFNEEDIIDDKLYNSTMGLFHAMWYHRNEILVNYFRKRTNFWTHLTASLFRELIPNTRGYSQLIDIITLELFKGPLPESDFSANLKKLVDKNQKYLERLARYVLDGIPEECPQELLDKSIDRRRSERPLYEVNLESWYHFIVTLTDEKICKSFLIHLPQAQLITNLALDSLSKHIDQPCSGKVLLLLASLSLRCVSAWKLHCIGVSQDFKTKLVDLIQKIVQSYPEYGKPLRQTLISLLVACIQLVRSTLAEDVAVLEYLLGYSSVLATTELGELKEAANDQERAQRELAEKGMDNSTAALRAARGCIPATLAISMVTQLLQLHVEHSKHRRASCMQLRQMIPELMSCVGLTLQRHCYFKFSRAALTALGVVARSPYNSHLINEDSIAKLWLNLIPPADLGNSMLDSLYDDFNGSRWRCQDWWPLYTLGLEFLTGLVISEAGTFYASAIVMFLGSHEYQLMEVSTLLRHTTDPLAADLIQSLVALASSLAVRPVIWNSVQPNVRETLIKCMYLAYDSTVNLLLRPRILKFIIDGISVESPEELQSCDERLPSGELKLLVNKLIVINTACAQSFIRFCPKLNTLIDTIYVEDPEYTLMADINFGPPQMSMSCGPRLTYGTIISSAQLFTQALHSRSTVISTTSSSSKDDNQDSAKREWERAALETTQKVPAGDMKKLPNPVAFHRARLSGYVTDLDMAAPFLSNPRLVKRPYDPLICENTILSRATALAPSSRNISKSGGSPVSHQTSKPSNPWFASMEENNTRLALEVNLMLLLCQALEGVKNLRFAMHDRQLIVREITTEMGVFFDFLEHQGTSDKWQVKGSLVDPSAKITKTVQAKDDDPPLPARLREDSTVTKVPVCQLSHDDFSQNGSSKIEQRLDEDIITTGGFSVDFNNVQFLPLMNKLLKSVDDSPDAT</sequence>
<dbReference type="GO" id="GO:0044611">
    <property type="term" value="C:nuclear pore inner ring"/>
    <property type="evidence" value="ECO:0007669"/>
    <property type="project" value="TreeGrafter"/>
</dbReference>
<feature type="region of interest" description="Disordered" evidence="1">
    <location>
        <begin position="1600"/>
        <end position="1620"/>
    </location>
</feature>
<name>A0AAJ7FD12_CEPCN</name>
<evidence type="ECO:0000256" key="1">
    <source>
        <dbReference type="SAM" id="MobiDB-lite"/>
    </source>
</evidence>
<dbReference type="Proteomes" id="UP000694920">
    <property type="component" value="Unplaced"/>
</dbReference>
<dbReference type="KEGG" id="ccin:107263250"/>
<protein>
    <submittedName>
        <fullName evidence="4">Nucleoporin NUP188 homolog</fullName>
    </submittedName>
</protein>
<dbReference type="GO" id="GO:0006405">
    <property type="term" value="P:RNA export from nucleus"/>
    <property type="evidence" value="ECO:0007669"/>
    <property type="project" value="TreeGrafter"/>
</dbReference>
<accession>A0AAJ7FD12</accession>
<dbReference type="CTD" id="23511"/>
<dbReference type="Pfam" id="PF10487">
    <property type="entry name" value="Nup188_N"/>
    <property type="match status" value="1"/>
</dbReference>
<evidence type="ECO:0000259" key="2">
    <source>
        <dbReference type="Pfam" id="PF10487"/>
    </source>
</evidence>
<feature type="domain" description="Nucleoporin Nup188 N-terminal" evidence="2">
    <location>
        <begin position="56"/>
        <end position="460"/>
    </location>
</feature>
<keyword evidence="3" id="KW-1185">Reference proteome</keyword>
<gene>
    <name evidence="4" type="primary">LOC107263250</name>
</gene>
<dbReference type="InterPro" id="IPR018864">
    <property type="entry name" value="Nucleoporin_Nup188_N"/>
</dbReference>